<protein>
    <submittedName>
        <fullName evidence="1">Uncharacterized protein</fullName>
    </submittedName>
</protein>
<sequence length="65" mass="7352">MDWLAVKQYLALIDVQQAKDRFQHGGFARPVRADDHTDLIGFQRHVHPVKDIHAAIAAVHIPCVD</sequence>
<reference evidence="2" key="1">
    <citation type="journal article" date="2019" name="Microbiol. Resour. Announc.">
        <title>Complete Genome Sequence of Halomonas olivaria, a Moderately Halophilic Bacterium Isolated from Olive Processing Effluents, Obtained by Nanopore Sequencing.</title>
        <authorList>
            <person name="Nagata S."/>
            <person name="Ii K.M."/>
            <person name="Tsukimi T."/>
            <person name="Miura M.C."/>
            <person name="Galipon J."/>
            <person name="Arakawa K."/>
        </authorList>
    </citation>
    <scope>NUCLEOTIDE SEQUENCE [LARGE SCALE GENOMIC DNA]</scope>
    <source>
        <strain evidence="2">TYRC17</strain>
    </source>
</reference>
<accession>A0ABN5WL98</accession>
<dbReference type="EMBL" id="AP019416">
    <property type="protein sequence ID" value="BBI47801.1"/>
    <property type="molecule type" value="Genomic_DNA"/>
</dbReference>
<dbReference type="Proteomes" id="UP000289555">
    <property type="component" value="Chromosome"/>
</dbReference>
<proteinExistence type="predicted"/>
<keyword evidence="2" id="KW-1185">Reference proteome</keyword>
<evidence type="ECO:0000313" key="2">
    <source>
        <dbReference type="Proteomes" id="UP000289555"/>
    </source>
</evidence>
<name>A0ABN5WL98_9GAMM</name>
<evidence type="ECO:0000313" key="1">
    <source>
        <dbReference type="EMBL" id="BBI47801.1"/>
    </source>
</evidence>
<gene>
    <name evidence="1" type="ORF">HORIV_02220</name>
</gene>
<organism evidence="1 2">
    <name type="scientific">Vreelandella olivaria</name>
    <dbReference type="NCBI Taxonomy" id="390919"/>
    <lineage>
        <taxon>Bacteria</taxon>
        <taxon>Pseudomonadati</taxon>
        <taxon>Pseudomonadota</taxon>
        <taxon>Gammaproteobacteria</taxon>
        <taxon>Oceanospirillales</taxon>
        <taxon>Halomonadaceae</taxon>
        <taxon>Vreelandella</taxon>
    </lineage>
</organism>